<feature type="transmembrane region" description="Helical" evidence="1">
    <location>
        <begin position="369"/>
        <end position="391"/>
    </location>
</feature>
<dbReference type="RefSeq" id="WP_150447999.1">
    <property type="nucleotide sequence ID" value="NZ_VYSA01000001.1"/>
</dbReference>
<name>A0A5J5J5B7_9MICO</name>
<sequence>MTWLPFVLSALVAIGVLAVVGGSLSWAAGLRGFWAVAAAPAFAVTVVAIASIVAPWVGLGWSVLPVLIVAVVLGAVVFFIRRRWVRRPELARRPFDGWLVGAVVLGIMFLAWRVVVVIGEPTNFSQTFDNVFHLNAVRFVLSTGNASSLHLGLMTSPSGSLPFYPAAWHAFVALVLEITGASVPVGVNAVNLVIAAVIWPLGVVLLTRTLFGPRPLLTVAAVVVACGVPAFPFLLMDYGVLYPFLFGLALVPVALAAALEALGLSAVRTLPEPWWALLLAGTLPGIALAHPGAFVAVLALTLPMTVVFAWRLFRGATARRRVAVVVGFAAYLALGLVLLRVLRPPADARGWPPALSIPDAVGQVATASMWYAIPVTAVAVAVLCGILAALIQRSTPGLLSLSMYVIAAGLYVVVSALTFQPLRDILTGSWYNNIPRLAAILPLTMVPLAAHGVDRAWAAVTRVVRPVGPTARRVAGVVAAIVAAAAIVSVLSGPVVTITGYISAGYRITPDSALVSTDEYALLQRLDQHVPADATVAGSAWTGAGLAYALADRWVLMPHTLTEVSADTQTINDGLGHAVAGGAVCAALERENVRFVLDFGQREIFPGEHVYPGLQNLAESPAVRLVDSEGEARLYEVIACG</sequence>
<keyword evidence="1" id="KW-0812">Transmembrane</keyword>
<feature type="transmembrane region" description="Helical" evidence="1">
    <location>
        <begin position="99"/>
        <end position="119"/>
    </location>
</feature>
<organism evidence="2 3">
    <name type="scientific">Microbacterium rhizomatis</name>
    <dbReference type="NCBI Taxonomy" id="1631477"/>
    <lineage>
        <taxon>Bacteria</taxon>
        <taxon>Bacillati</taxon>
        <taxon>Actinomycetota</taxon>
        <taxon>Actinomycetes</taxon>
        <taxon>Micrococcales</taxon>
        <taxon>Microbacteriaceae</taxon>
        <taxon>Microbacterium</taxon>
    </lineage>
</organism>
<evidence type="ECO:0000313" key="3">
    <source>
        <dbReference type="Proteomes" id="UP000325827"/>
    </source>
</evidence>
<feature type="transmembrane region" description="Helical" evidence="1">
    <location>
        <begin position="322"/>
        <end position="342"/>
    </location>
</feature>
<evidence type="ECO:0000256" key="1">
    <source>
        <dbReference type="SAM" id="Phobius"/>
    </source>
</evidence>
<dbReference type="AlphaFoldDB" id="A0A5J5J5B7"/>
<feature type="transmembrane region" description="Helical" evidence="1">
    <location>
        <begin position="6"/>
        <end position="26"/>
    </location>
</feature>
<accession>A0A5J5J5B7</accession>
<feature type="transmembrane region" description="Helical" evidence="1">
    <location>
        <begin position="189"/>
        <end position="207"/>
    </location>
</feature>
<dbReference type="InterPro" id="IPR046671">
    <property type="entry name" value="DUF6541"/>
</dbReference>
<dbReference type="OrthoDB" id="3169698at2"/>
<feature type="transmembrane region" description="Helical" evidence="1">
    <location>
        <begin position="241"/>
        <end position="262"/>
    </location>
</feature>
<feature type="transmembrane region" description="Helical" evidence="1">
    <location>
        <begin position="434"/>
        <end position="453"/>
    </location>
</feature>
<feature type="transmembrane region" description="Helical" evidence="1">
    <location>
        <begin position="59"/>
        <end position="79"/>
    </location>
</feature>
<comment type="caution">
    <text evidence="2">The sequence shown here is derived from an EMBL/GenBank/DDBJ whole genome shotgun (WGS) entry which is preliminary data.</text>
</comment>
<feature type="transmembrane region" description="Helical" evidence="1">
    <location>
        <begin position="474"/>
        <end position="502"/>
    </location>
</feature>
<keyword evidence="1" id="KW-1133">Transmembrane helix</keyword>
<reference evidence="3" key="1">
    <citation type="submission" date="2019-09" db="EMBL/GenBank/DDBJ databases">
        <title>Mumia zhuanghuii sp. nov. isolated from the intestinal contents of plateau pika (Ochotona curzoniae) in the Qinghai-Tibet plateau of China.</title>
        <authorList>
            <person name="Tian Z."/>
        </authorList>
    </citation>
    <scope>NUCLEOTIDE SEQUENCE [LARGE SCALE GENOMIC DNA]</scope>
    <source>
        <strain evidence="3">JCM 30598</strain>
    </source>
</reference>
<feature type="transmembrane region" description="Helical" evidence="1">
    <location>
        <begin position="403"/>
        <end position="422"/>
    </location>
</feature>
<dbReference type="Proteomes" id="UP000325827">
    <property type="component" value="Unassembled WGS sequence"/>
</dbReference>
<dbReference type="Pfam" id="PF20176">
    <property type="entry name" value="DUF6541"/>
    <property type="match status" value="1"/>
</dbReference>
<keyword evidence="1" id="KW-0472">Membrane</keyword>
<feature type="transmembrane region" description="Helical" evidence="1">
    <location>
        <begin position="33"/>
        <end position="53"/>
    </location>
</feature>
<evidence type="ECO:0000313" key="2">
    <source>
        <dbReference type="EMBL" id="KAA9111230.1"/>
    </source>
</evidence>
<keyword evidence="3" id="KW-1185">Reference proteome</keyword>
<dbReference type="EMBL" id="VYSA01000001">
    <property type="protein sequence ID" value="KAA9111230.1"/>
    <property type="molecule type" value="Genomic_DNA"/>
</dbReference>
<proteinExistence type="predicted"/>
<gene>
    <name evidence="2" type="ORF">F6B43_06455</name>
</gene>
<feature type="transmembrane region" description="Helical" evidence="1">
    <location>
        <begin position="296"/>
        <end position="313"/>
    </location>
</feature>
<feature type="transmembrane region" description="Helical" evidence="1">
    <location>
        <begin position="163"/>
        <end position="183"/>
    </location>
</feature>
<feature type="transmembrane region" description="Helical" evidence="1">
    <location>
        <begin position="216"/>
        <end position="235"/>
    </location>
</feature>
<protein>
    <submittedName>
        <fullName evidence="2">Uncharacterized protein</fullName>
    </submittedName>
</protein>